<evidence type="ECO:0000313" key="1">
    <source>
        <dbReference type="EMBL" id="MFC3674828.1"/>
    </source>
</evidence>
<dbReference type="InterPro" id="IPR036390">
    <property type="entry name" value="WH_DNA-bd_sf"/>
</dbReference>
<organism evidence="1 2">
    <name type="scientific">Ferrovibrio xuzhouensis</name>
    <dbReference type="NCBI Taxonomy" id="1576914"/>
    <lineage>
        <taxon>Bacteria</taxon>
        <taxon>Pseudomonadati</taxon>
        <taxon>Pseudomonadota</taxon>
        <taxon>Alphaproteobacteria</taxon>
        <taxon>Rhodospirillales</taxon>
        <taxon>Rhodospirillaceae</taxon>
        <taxon>Ferrovibrio</taxon>
    </lineage>
</organism>
<protein>
    <submittedName>
        <fullName evidence="1">MarR family transcriptional regulator</fullName>
    </submittedName>
</protein>
<gene>
    <name evidence="1" type="ORF">ACFOOQ_04680</name>
</gene>
<dbReference type="InterPro" id="IPR036388">
    <property type="entry name" value="WH-like_DNA-bd_sf"/>
</dbReference>
<accession>A0ABV7VCN5</accession>
<comment type="caution">
    <text evidence="1">The sequence shown here is derived from an EMBL/GenBank/DDBJ whole genome shotgun (WGS) entry which is preliminary data.</text>
</comment>
<evidence type="ECO:0000313" key="2">
    <source>
        <dbReference type="Proteomes" id="UP001595711"/>
    </source>
</evidence>
<dbReference type="EMBL" id="JBHRYJ010000001">
    <property type="protein sequence ID" value="MFC3674828.1"/>
    <property type="molecule type" value="Genomic_DNA"/>
</dbReference>
<dbReference type="SUPFAM" id="SSF46785">
    <property type="entry name" value="Winged helix' DNA-binding domain"/>
    <property type="match status" value="1"/>
</dbReference>
<proteinExistence type="predicted"/>
<sequence>MVALLEAIGSGDEHTQRTLATRMGVALGLANALLKRCAAKGLVKIQNAPARRYAYYLTPKGFAEKSRLVAEYLETSLHFFRGARSQYEEAFAALAARGIHRVALVGSGELAEIALLSASSAGVTVVAVIAPERNIASFHGRPIVPDLTAARVLKAEAVAIADSQQPQTVYDSLRRDLPTDRIVTPRLLHVTTTNPAAERENAA</sequence>
<reference evidence="2" key="1">
    <citation type="journal article" date="2019" name="Int. J. Syst. Evol. Microbiol.">
        <title>The Global Catalogue of Microorganisms (GCM) 10K type strain sequencing project: providing services to taxonomists for standard genome sequencing and annotation.</title>
        <authorList>
            <consortium name="The Broad Institute Genomics Platform"/>
            <consortium name="The Broad Institute Genome Sequencing Center for Infectious Disease"/>
            <person name="Wu L."/>
            <person name="Ma J."/>
        </authorList>
    </citation>
    <scope>NUCLEOTIDE SEQUENCE [LARGE SCALE GENOMIC DNA]</scope>
    <source>
        <strain evidence="2">KCTC 42182</strain>
    </source>
</reference>
<keyword evidence="2" id="KW-1185">Reference proteome</keyword>
<name>A0ABV7VCN5_9PROT</name>
<dbReference type="Proteomes" id="UP001595711">
    <property type="component" value="Unassembled WGS sequence"/>
</dbReference>
<dbReference type="Gene3D" id="1.10.10.10">
    <property type="entry name" value="Winged helix-like DNA-binding domain superfamily/Winged helix DNA-binding domain"/>
    <property type="match status" value="1"/>
</dbReference>